<evidence type="ECO:0000256" key="6">
    <source>
        <dbReference type="ARBA" id="ARBA00023065"/>
    </source>
</evidence>
<keyword evidence="3 8" id="KW-0813">Transport</keyword>
<dbReference type="PANTHER" id="PTHR11040">
    <property type="entry name" value="ZINC/IRON TRANSPORTER"/>
    <property type="match status" value="1"/>
</dbReference>
<dbReference type="GO" id="GO:0005886">
    <property type="term" value="C:plasma membrane"/>
    <property type="evidence" value="ECO:0007669"/>
    <property type="project" value="TreeGrafter"/>
</dbReference>
<comment type="caution">
    <text evidence="8">Lacks conserved residue(s) required for the propagation of feature annotation.</text>
</comment>
<feature type="transmembrane region" description="Helical" evidence="8">
    <location>
        <begin position="123"/>
        <end position="148"/>
    </location>
</feature>
<comment type="subcellular location">
    <subcellularLocation>
        <location evidence="1 8">Membrane</location>
        <topology evidence="1 8">Multi-pass membrane protein</topology>
    </subcellularLocation>
</comment>
<keyword evidence="4 8" id="KW-0812">Transmembrane</keyword>
<keyword evidence="7 8" id="KW-0472">Membrane</keyword>
<dbReference type="GO" id="GO:0005385">
    <property type="term" value="F:zinc ion transmembrane transporter activity"/>
    <property type="evidence" value="ECO:0007669"/>
    <property type="project" value="InterPro"/>
</dbReference>
<feature type="transmembrane region" description="Helical" evidence="8">
    <location>
        <begin position="82"/>
        <end position="103"/>
    </location>
</feature>
<accession>A0AAN9IB61</accession>
<keyword evidence="9" id="KW-0732">Signal</keyword>
<evidence type="ECO:0000256" key="8">
    <source>
        <dbReference type="RuleBase" id="RU362088"/>
    </source>
</evidence>
<feature type="signal peptide" evidence="9">
    <location>
        <begin position="1"/>
        <end position="31"/>
    </location>
</feature>
<protein>
    <submittedName>
        <fullName evidence="10">Uncharacterized protein</fullName>
    </submittedName>
</protein>
<feature type="transmembrane region" description="Helical" evidence="8">
    <location>
        <begin position="322"/>
        <end position="345"/>
    </location>
</feature>
<evidence type="ECO:0000256" key="5">
    <source>
        <dbReference type="ARBA" id="ARBA00022989"/>
    </source>
</evidence>
<keyword evidence="6 8" id="KW-0406">Ion transport</keyword>
<comment type="similarity">
    <text evidence="2 8">Belongs to the ZIP transporter (TC 2.A.5) family.</text>
</comment>
<evidence type="ECO:0000256" key="1">
    <source>
        <dbReference type="ARBA" id="ARBA00004141"/>
    </source>
</evidence>
<feature type="chain" id="PRO_5042943385" evidence="9">
    <location>
        <begin position="32"/>
        <end position="348"/>
    </location>
</feature>
<dbReference type="PANTHER" id="PTHR11040:SF71">
    <property type="entry name" value="ZIP METAL ION TRANSPORTER FAMILY PROTEIN"/>
    <property type="match status" value="1"/>
</dbReference>
<evidence type="ECO:0000256" key="7">
    <source>
        <dbReference type="ARBA" id="ARBA00023136"/>
    </source>
</evidence>
<dbReference type="InterPro" id="IPR004698">
    <property type="entry name" value="Zn/Fe_permease_fun/pln"/>
</dbReference>
<reference evidence="10 11" key="1">
    <citation type="submission" date="2024-01" db="EMBL/GenBank/DDBJ databases">
        <title>The genomes of 5 underutilized Papilionoideae crops provide insights into root nodulation and disease resistance.</title>
        <authorList>
            <person name="Yuan L."/>
        </authorList>
    </citation>
    <scope>NUCLEOTIDE SEQUENCE [LARGE SCALE GENOMIC DNA]</scope>
    <source>
        <strain evidence="10">LY-2023</strain>
        <tissue evidence="10">Leaf</tissue>
    </source>
</reference>
<dbReference type="InterPro" id="IPR003689">
    <property type="entry name" value="ZIP"/>
</dbReference>
<name>A0AAN9IB61_CLITE</name>
<evidence type="ECO:0000313" key="10">
    <source>
        <dbReference type="EMBL" id="KAK7271689.1"/>
    </source>
</evidence>
<evidence type="ECO:0000313" key="11">
    <source>
        <dbReference type="Proteomes" id="UP001359559"/>
    </source>
</evidence>
<proteinExistence type="inferred from homology"/>
<feature type="transmembrane region" description="Helical" evidence="8">
    <location>
        <begin position="51"/>
        <end position="70"/>
    </location>
</feature>
<dbReference type="Pfam" id="PF02535">
    <property type="entry name" value="Zip"/>
    <property type="match status" value="1"/>
</dbReference>
<gene>
    <name evidence="10" type="ORF">RJT34_27793</name>
</gene>
<organism evidence="10 11">
    <name type="scientific">Clitoria ternatea</name>
    <name type="common">Butterfly pea</name>
    <dbReference type="NCBI Taxonomy" id="43366"/>
    <lineage>
        <taxon>Eukaryota</taxon>
        <taxon>Viridiplantae</taxon>
        <taxon>Streptophyta</taxon>
        <taxon>Embryophyta</taxon>
        <taxon>Tracheophyta</taxon>
        <taxon>Spermatophyta</taxon>
        <taxon>Magnoliopsida</taxon>
        <taxon>eudicotyledons</taxon>
        <taxon>Gunneridae</taxon>
        <taxon>Pentapetalae</taxon>
        <taxon>rosids</taxon>
        <taxon>fabids</taxon>
        <taxon>Fabales</taxon>
        <taxon>Fabaceae</taxon>
        <taxon>Papilionoideae</taxon>
        <taxon>50 kb inversion clade</taxon>
        <taxon>NPAAA clade</taxon>
        <taxon>indigoferoid/millettioid clade</taxon>
        <taxon>Phaseoleae</taxon>
        <taxon>Clitoria</taxon>
    </lineage>
</organism>
<dbReference type="NCBIfam" id="TIGR00820">
    <property type="entry name" value="zip"/>
    <property type="match status" value="1"/>
</dbReference>
<evidence type="ECO:0000256" key="9">
    <source>
        <dbReference type="SAM" id="SignalP"/>
    </source>
</evidence>
<evidence type="ECO:0000256" key="3">
    <source>
        <dbReference type="ARBA" id="ARBA00022448"/>
    </source>
</evidence>
<feature type="transmembrane region" description="Helical" evidence="8">
    <location>
        <begin position="253"/>
        <end position="278"/>
    </location>
</feature>
<dbReference type="Proteomes" id="UP001359559">
    <property type="component" value="Unassembled WGS sequence"/>
</dbReference>
<dbReference type="EMBL" id="JAYKXN010000007">
    <property type="protein sequence ID" value="KAK7271689.1"/>
    <property type="molecule type" value="Genomic_DNA"/>
</dbReference>
<comment type="caution">
    <text evidence="10">The sequence shown here is derived from an EMBL/GenBank/DDBJ whole genome shotgun (WGS) entry which is preliminary data.</text>
</comment>
<evidence type="ECO:0000256" key="2">
    <source>
        <dbReference type="ARBA" id="ARBA00006939"/>
    </source>
</evidence>
<keyword evidence="5 8" id="KW-1133">Transmembrane helix</keyword>
<sequence>MIKFSTRSKLLAIPIIAILLLQNLILSECECDDQVQGSDHKVSEALKYKLIAMASVSVASLIGVCLPILVKKNSYLNQENDLYFPVKAFAAGVILATGFVHILPEAFETLTNPCIGERPWRMFPFSGFVAMVAAIGTLIIEVLAMGYYKRSEMRKARPLNFDEEITHVSDHVHNSALVSERLDSPNLLRHTIVSQILELGILLHSIILGVSLGVSGNPNTIKPLVVVLSFHQCFEGMGLGGCISQGQFKYHKIVIMVLFFCLIFPIGIVIGIGISNIYHGSSPKALIVEGILLSASGGILIYMALVDLLATDFMSTKILRSFKLQLGASFALLMGLICMSILALWEES</sequence>
<feature type="transmembrane region" description="Helical" evidence="8">
    <location>
        <begin position="290"/>
        <end position="310"/>
    </location>
</feature>
<keyword evidence="11" id="KW-1185">Reference proteome</keyword>
<evidence type="ECO:0000256" key="4">
    <source>
        <dbReference type="ARBA" id="ARBA00022692"/>
    </source>
</evidence>
<dbReference type="AlphaFoldDB" id="A0AAN9IB61"/>